<evidence type="ECO:0000259" key="4">
    <source>
        <dbReference type="Pfam" id="PF06441"/>
    </source>
</evidence>
<organism evidence="5">
    <name type="scientific">marine sediment metagenome</name>
    <dbReference type="NCBI Taxonomy" id="412755"/>
    <lineage>
        <taxon>unclassified sequences</taxon>
        <taxon>metagenomes</taxon>
        <taxon>ecological metagenomes</taxon>
    </lineage>
</organism>
<dbReference type="PIRSF" id="PIRSF001112">
    <property type="entry name" value="Epoxide_hydrolase"/>
    <property type="match status" value="1"/>
</dbReference>
<dbReference type="AlphaFoldDB" id="A0A0F9W7J8"/>
<dbReference type="InterPro" id="IPR010497">
    <property type="entry name" value="Epoxide_hydro_N"/>
</dbReference>
<dbReference type="InterPro" id="IPR016292">
    <property type="entry name" value="Epoxide_hydrolase"/>
</dbReference>
<evidence type="ECO:0000256" key="1">
    <source>
        <dbReference type="ARBA" id="ARBA00010088"/>
    </source>
</evidence>
<gene>
    <name evidence="5" type="ORF">LCGC14_0003300</name>
</gene>
<feature type="domain" description="Epoxide hydrolase N-terminal" evidence="4">
    <location>
        <begin position="59"/>
        <end position="164"/>
    </location>
</feature>
<name>A0A0F9W7J8_9ZZZZ</name>
<dbReference type="GO" id="GO:0097176">
    <property type="term" value="P:epoxide metabolic process"/>
    <property type="evidence" value="ECO:0007669"/>
    <property type="project" value="TreeGrafter"/>
</dbReference>
<dbReference type="GO" id="GO:0004301">
    <property type="term" value="F:epoxide hydrolase activity"/>
    <property type="evidence" value="ECO:0007669"/>
    <property type="project" value="TreeGrafter"/>
</dbReference>
<evidence type="ECO:0000256" key="3">
    <source>
        <dbReference type="ARBA" id="ARBA00022801"/>
    </source>
</evidence>
<proteinExistence type="inferred from homology"/>
<evidence type="ECO:0000256" key="2">
    <source>
        <dbReference type="ARBA" id="ARBA00022797"/>
    </source>
</evidence>
<accession>A0A0F9W7J8</accession>
<sequence>MGRNHPQLMLRWRCCLLRVMHCSLALMLFFFSIQAQAQAQAQVTQAQDDTDMSESNESIQAFQISVSDAALTDLQQRLHRTRLPDQMPGTGWNYGTDTAWLKTLLEYWRDEFDWRAQEAQLNRFDQFVTHIDGVDLHFIHQRSPHEQARPLLLTHGWPGSVVEFRHIIDALTHPEQHGGSADDAFHVIAPSLPGFAFSGKPDQPGYNPERMAHMLAALMQRLGYQRYGAQGGDWGGIINRILAARYPDRLLGLHSNFVLAGAPRDPDILAATPAADIQRREARQAYMANEVGYQQIQGTKPQTLGVGLNDSPAGLAAWIGEKFHGWSDLDGRAPDSKFNRDDLLTNISVYWFTQSITSSARIYYENRAVPLTEPLGYVSVPTAGAIFPKEIYLTPRLWAEQSYNIVRWTEMPRGGHFAAMEEPQLLIDDIRAFFAGLE</sequence>
<comment type="caution">
    <text evidence="5">The sequence shown here is derived from an EMBL/GenBank/DDBJ whole genome shotgun (WGS) entry which is preliminary data.</text>
</comment>
<dbReference type="EMBL" id="LAZR01000001">
    <property type="protein sequence ID" value="KKO12320.1"/>
    <property type="molecule type" value="Genomic_DNA"/>
</dbReference>
<dbReference type="Gene3D" id="3.40.50.1820">
    <property type="entry name" value="alpha/beta hydrolase"/>
    <property type="match status" value="1"/>
</dbReference>
<dbReference type="PANTHER" id="PTHR21661:SF35">
    <property type="entry name" value="EPOXIDE HYDROLASE"/>
    <property type="match status" value="1"/>
</dbReference>
<reference evidence="5" key="1">
    <citation type="journal article" date="2015" name="Nature">
        <title>Complex archaea that bridge the gap between prokaryotes and eukaryotes.</title>
        <authorList>
            <person name="Spang A."/>
            <person name="Saw J.H."/>
            <person name="Jorgensen S.L."/>
            <person name="Zaremba-Niedzwiedzka K."/>
            <person name="Martijn J."/>
            <person name="Lind A.E."/>
            <person name="van Eijk R."/>
            <person name="Schleper C."/>
            <person name="Guy L."/>
            <person name="Ettema T.J."/>
        </authorList>
    </citation>
    <scope>NUCLEOTIDE SEQUENCE</scope>
</reference>
<dbReference type="PRINTS" id="PR00412">
    <property type="entry name" value="EPOXHYDRLASE"/>
</dbReference>
<evidence type="ECO:0000313" key="5">
    <source>
        <dbReference type="EMBL" id="KKO12320.1"/>
    </source>
</evidence>
<keyword evidence="2" id="KW-0058">Aromatic hydrocarbons catabolism</keyword>
<keyword evidence="3" id="KW-0378">Hydrolase</keyword>
<dbReference type="SUPFAM" id="SSF53474">
    <property type="entry name" value="alpha/beta-Hydrolases"/>
    <property type="match status" value="1"/>
</dbReference>
<comment type="similarity">
    <text evidence="1">Belongs to the peptidase S33 family.</text>
</comment>
<dbReference type="InterPro" id="IPR029058">
    <property type="entry name" value="AB_hydrolase_fold"/>
</dbReference>
<dbReference type="InterPro" id="IPR000639">
    <property type="entry name" value="Epox_hydrolase-like"/>
</dbReference>
<protein>
    <recommendedName>
        <fullName evidence="4">Epoxide hydrolase N-terminal domain-containing protein</fullName>
    </recommendedName>
</protein>
<dbReference type="Pfam" id="PF06441">
    <property type="entry name" value="EHN"/>
    <property type="match status" value="1"/>
</dbReference>
<dbReference type="PANTHER" id="PTHR21661">
    <property type="entry name" value="EPOXIDE HYDROLASE 1-RELATED"/>
    <property type="match status" value="1"/>
</dbReference>